<evidence type="ECO:0000256" key="1">
    <source>
        <dbReference type="ARBA" id="ARBA00004141"/>
    </source>
</evidence>
<comment type="similarity">
    <text evidence="2 7">Belongs to the major facilitator superfamily. Sugar transporter (TC 2.A.1.1) family.</text>
</comment>
<feature type="transmembrane region" description="Helical" evidence="8">
    <location>
        <begin position="318"/>
        <end position="339"/>
    </location>
</feature>
<sequence length="605" mass="66144">MVGGAVIDKLPGGLEEPENPPKMHAFTYILTSMAAIGGFLFGYDTGIISAAMLYLQNNEDIQPISNIWKELIVSVTPAFAGVGAVLAAPAADRWGRKPVIMSSCIVFIIGAIICAAAVNKEILLVGRVLLGVAIGFASMIVPVYLSESAPTNIRGLALTCFNIMLTLGLMFANVIGGLFAFVDPENIGWRLMFGFAAVPAIIQLIGFLFLPESPRWLFRHKGEDATQHVLHKIYNGDEEWISFENAAIHAMVQSEILAHENSDHKNALLRILKTPHVRKSLLIGCSLQMFQQLAGINTIMYYTGEIIKSAGIKSNHTVIWLSAAVASFNVFGTLVPFFLIERIGRRKILLASTFGTVISLVLLGGSFLLLNKDTAHIIPKSDFNFEVNSVEHYEHCVALSNCDYCVTDGACGFCTSDEDDNHVAGYCLPSSFTTPDKFSEVGPCAKGFSSAALNETFTWQDSYCNTKFTIAPIILMVVYLFVFSCGLISAPWVLNAEFYPLWARSTCVATATATNWAFNVVISMTFLTLSETITKFGTFFLYAALTVLALIVFIIWVPETMNCNLNEIEALFMTKKSRAAYVAHREAAIAASPFPNPVASKEEQF</sequence>
<dbReference type="Gene3D" id="1.20.1250.20">
    <property type="entry name" value="MFS general substrate transporter like domains"/>
    <property type="match status" value="2"/>
</dbReference>
<feature type="transmembrane region" description="Helical" evidence="8">
    <location>
        <begin position="470"/>
        <end position="494"/>
    </location>
</feature>
<feature type="transmembrane region" description="Helical" evidence="8">
    <location>
        <begin position="187"/>
        <end position="210"/>
    </location>
</feature>
<evidence type="ECO:0000256" key="8">
    <source>
        <dbReference type="SAM" id="Phobius"/>
    </source>
</evidence>
<keyword evidence="6 8" id="KW-0472">Membrane</keyword>
<dbReference type="PROSITE" id="PS00216">
    <property type="entry name" value="SUGAR_TRANSPORT_1"/>
    <property type="match status" value="1"/>
</dbReference>
<dbReference type="InterPro" id="IPR003663">
    <property type="entry name" value="Sugar/inositol_transpt"/>
</dbReference>
<feature type="transmembrane region" description="Helical" evidence="8">
    <location>
        <begin position="157"/>
        <end position="181"/>
    </location>
</feature>
<dbReference type="InterPro" id="IPR036259">
    <property type="entry name" value="MFS_trans_sf"/>
</dbReference>
<dbReference type="PROSITE" id="PS00217">
    <property type="entry name" value="SUGAR_TRANSPORT_2"/>
    <property type="match status" value="1"/>
</dbReference>
<evidence type="ECO:0000256" key="6">
    <source>
        <dbReference type="ARBA" id="ARBA00023136"/>
    </source>
</evidence>
<dbReference type="AlphaFoldDB" id="A0A7E4VX81"/>
<keyword evidence="4 8" id="KW-0812">Transmembrane</keyword>
<dbReference type="PROSITE" id="PS50850">
    <property type="entry name" value="MFS"/>
    <property type="match status" value="1"/>
</dbReference>
<feature type="transmembrane region" description="Helical" evidence="8">
    <location>
        <begin position="99"/>
        <end position="118"/>
    </location>
</feature>
<dbReference type="Pfam" id="PF00083">
    <property type="entry name" value="Sugar_tr"/>
    <property type="match status" value="2"/>
</dbReference>
<comment type="subcellular location">
    <subcellularLocation>
        <location evidence="1">Membrane</location>
        <topology evidence="1">Multi-pass membrane protein</topology>
    </subcellularLocation>
</comment>
<evidence type="ECO:0000259" key="9">
    <source>
        <dbReference type="PROSITE" id="PS50850"/>
    </source>
</evidence>
<organism evidence="10 11">
    <name type="scientific">Panagrellus redivivus</name>
    <name type="common">Microworm</name>
    <dbReference type="NCBI Taxonomy" id="6233"/>
    <lineage>
        <taxon>Eukaryota</taxon>
        <taxon>Metazoa</taxon>
        <taxon>Ecdysozoa</taxon>
        <taxon>Nematoda</taxon>
        <taxon>Chromadorea</taxon>
        <taxon>Rhabditida</taxon>
        <taxon>Tylenchina</taxon>
        <taxon>Panagrolaimomorpha</taxon>
        <taxon>Panagrolaimoidea</taxon>
        <taxon>Panagrolaimidae</taxon>
        <taxon>Panagrellus</taxon>
    </lineage>
</organism>
<dbReference type="NCBIfam" id="TIGR00879">
    <property type="entry name" value="SP"/>
    <property type="match status" value="1"/>
</dbReference>
<name>A0A7E4VX81_PANRE</name>
<feature type="transmembrane region" description="Helical" evidence="8">
    <location>
        <begin position="506"/>
        <end position="527"/>
    </location>
</feature>
<dbReference type="PRINTS" id="PR00171">
    <property type="entry name" value="SUGRTRNSPORT"/>
</dbReference>
<keyword evidence="10" id="KW-1185">Reference proteome</keyword>
<accession>A0A7E4VX81</accession>
<dbReference type="Proteomes" id="UP000492821">
    <property type="component" value="Unassembled WGS sequence"/>
</dbReference>
<reference evidence="11" key="2">
    <citation type="submission" date="2020-10" db="UniProtKB">
        <authorList>
            <consortium name="WormBaseParasite"/>
        </authorList>
    </citation>
    <scope>IDENTIFICATION</scope>
</reference>
<feature type="transmembrane region" description="Helical" evidence="8">
    <location>
        <begin position="67"/>
        <end position="87"/>
    </location>
</feature>
<feature type="transmembrane region" description="Helical" evidence="8">
    <location>
        <begin position="28"/>
        <end position="55"/>
    </location>
</feature>
<keyword evidence="5 8" id="KW-1133">Transmembrane helix</keyword>
<evidence type="ECO:0000256" key="4">
    <source>
        <dbReference type="ARBA" id="ARBA00022692"/>
    </source>
</evidence>
<dbReference type="InterPro" id="IPR020846">
    <property type="entry name" value="MFS_dom"/>
</dbReference>
<evidence type="ECO:0000313" key="10">
    <source>
        <dbReference type="Proteomes" id="UP000492821"/>
    </source>
</evidence>
<feature type="transmembrane region" description="Helical" evidence="8">
    <location>
        <begin position="124"/>
        <end position="145"/>
    </location>
</feature>
<feature type="transmembrane region" description="Helical" evidence="8">
    <location>
        <begin position="348"/>
        <end position="370"/>
    </location>
</feature>
<feature type="domain" description="Major facilitator superfamily (MFS) profile" evidence="9">
    <location>
        <begin position="30"/>
        <end position="561"/>
    </location>
</feature>
<dbReference type="PANTHER" id="PTHR48020">
    <property type="entry name" value="PROTON MYO-INOSITOL COTRANSPORTER"/>
    <property type="match status" value="1"/>
</dbReference>
<dbReference type="WBParaSite" id="Pan_g4098.t1">
    <property type="protein sequence ID" value="Pan_g4098.t1"/>
    <property type="gene ID" value="Pan_g4098"/>
</dbReference>
<evidence type="ECO:0000256" key="5">
    <source>
        <dbReference type="ARBA" id="ARBA00022989"/>
    </source>
</evidence>
<feature type="transmembrane region" description="Helical" evidence="8">
    <location>
        <begin position="539"/>
        <end position="557"/>
    </location>
</feature>
<dbReference type="InterPro" id="IPR050814">
    <property type="entry name" value="Myo-inositol_Transporter"/>
</dbReference>
<dbReference type="SUPFAM" id="SSF103473">
    <property type="entry name" value="MFS general substrate transporter"/>
    <property type="match status" value="1"/>
</dbReference>
<proteinExistence type="inferred from homology"/>
<evidence type="ECO:0000256" key="2">
    <source>
        <dbReference type="ARBA" id="ARBA00010992"/>
    </source>
</evidence>
<dbReference type="PANTHER" id="PTHR48020:SF12">
    <property type="entry name" value="PROTON MYO-INOSITOL COTRANSPORTER"/>
    <property type="match status" value="1"/>
</dbReference>
<keyword evidence="3 7" id="KW-0813">Transport</keyword>
<evidence type="ECO:0000256" key="7">
    <source>
        <dbReference type="RuleBase" id="RU003346"/>
    </source>
</evidence>
<dbReference type="GO" id="GO:0016324">
    <property type="term" value="C:apical plasma membrane"/>
    <property type="evidence" value="ECO:0007669"/>
    <property type="project" value="TreeGrafter"/>
</dbReference>
<evidence type="ECO:0000313" key="11">
    <source>
        <dbReference type="WBParaSite" id="Pan_g4098.t1"/>
    </source>
</evidence>
<dbReference type="InterPro" id="IPR005828">
    <property type="entry name" value="MFS_sugar_transport-like"/>
</dbReference>
<protein>
    <submittedName>
        <fullName evidence="11">MFS domain-containing protein</fullName>
    </submittedName>
</protein>
<dbReference type="GO" id="GO:0005366">
    <property type="term" value="F:myo-inositol:proton symporter activity"/>
    <property type="evidence" value="ECO:0007669"/>
    <property type="project" value="TreeGrafter"/>
</dbReference>
<dbReference type="InterPro" id="IPR005829">
    <property type="entry name" value="Sugar_transporter_CS"/>
</dbReference>
<evidence type="ECO:0000256" key="3">
    <source>
        <dbReference type="ARBA" id="ARBA00022448"/>
    </source>
</evidence>
<reference evidence="10" key="1">
    <citation type="journal article" date="2013" name="Genetics">
        <title>The draft genome and transcriptome of Panagrellus redivivus are shaped by the harsh demands of a free-living lifestyle.</title>
        <authorList>
            <person name="Srinivasan J."/>
            <person name="Dillman A.R."/>
            <person name="Macchietto M.G."/>
            <person name="Heikkinen L."/>
            <person name="Lakso M."/>
            <person name="Fracchia K.M."/>
            <person name="Antoshechkin I."/>
            <person name="Mortazavi A."/>
            <person name="Wong G."/>
            <person name="Sternberg P.W."/>
        </authorList>
    </citation>
    <scope>NUCLEOTIDE SEQUENCE [LARGE SCALE GENOMIC DNA]</scope>
    <source>
        <strain evidence="10">MT8872</strain>
    </source>
</reference>